<comment type="caution">
    <text evidence="3">The sequence shown here is derived from an EMBL/GenBank/DDBJ whole genome shotgun (WGS) entry which is preliminary data.</text>
</comment>
<dbReference type="PROSITE" id="PS51084">
    <property type="entry name" value="HIT_2"/>
    <property type="match status" value="1"/>
</dbReference>
<reference evidence="3 4" key="1">
    <citation type="submission" date="2023-10" db="EMBL/GenBank/DDBJ databases">
        <title>Paenibacillus strain PFR10 Genome sequencing and assembly.</title>
        <authorList>
            <person name="Kim I."/>
        </authorList>
    </citation>
    <scope>NUCLEOTIDE SEQUENCE [LARGE SCALE GENOMIC DNA]</scope>
    <source>
        <strain evidence="3 4">PFR10</strain>
    </source>
</reference>
<evidence type="ECO:0000313" key="4">
    <source>
        <dbReference type="Proteomes" id="UP001260980"/>
    </source>
</evidence>
<comment type="caution">
    <text evidence="1">Lacks conserved residue(s) required for the propagation of feature annotation.</text>
</comment>
<accession>A0ABU3RQ42</accession>
<evidence type="ECO:0000313" key="3">
    <source>
        <dbReference type="EMBL" id="MDU0206413.1"/>
    </source>
</evidence>
<dbReference type="InterPro" id="IPR011146">
    <property type="entry name" value="HIT-like"/>
</dbReference>
<dbReference type="InterPro" id="IPR036265">
    <property type="entry name" value="HIT-like_sf"/>
</dbReference>
<dbReference type="SUPFAM" id="SSF54197">
    <property type="entry name" value="HIT-like"/>
    <property type="match status" value="1"/>
</dbReference>
<gene>
    <name evidence="3" type="ORF">RQP52_35695</name>
</gene>
<proteinExistence type="predicted"/>
<evidence type="ECO:0000256" key="1">
    <source>
        <dbReference type="PROSITE-ProRule" id="PRU00464"/>
    </source>
</evidence>
<evidence type="ECO:0000259" key="2">
    <source>
        <dbReference type="PROSITE" id="PS51084"/>
    </source>
</evidence>
<feature type="domain" description="HIT" evidence="2">
    <location>
        <begin position="1"/>
        <end position="85"/>
    </location>
</feature>
<name>A0ABU3RQ42_9BACL</name>
<organism evidence="3 4">
    <name type="scientific">Paenibacillus violae</name>
    <dbReference type="NCBI Taxonomy" id="3077234"/>
    <lineage>
        <taxon>Bacteria</taxon>
        <taxon>Bacillati</taxon>
        <taxon>Bacillota</taxon>
        <taxon>Bacilli</taxon>
        <taxon>Bacillales</taxon>
        <taxon>Paenibacillaceae</taxon>
        <taxon>Paenibacillus</taxon>
    </lineage>
</organism>
<sequence length="130" mass="15387">MLVIGDTQFLPGYCVLLPSQNVCSLDQLSYKQRSEYLLDMSILGEAIQKALNPRRINYSIYGNTDAFLHAHVFPRYEWEPEERKFMPVWQYPKEMWSDEQNHYSNEKHGELRANICSHLLEIVKEAYTEK</sequence>
<keyword evidence="4" id="KW-1185">Reference proteome</keyword>
<protein>
    <recommendedName>
        <fullName evidence="2">HIT domain-containing protein</fullName>
    </recommendedName>
</protein>
<dbReference type="Proteomes" id="UP001260980">
    <property type="component" value="Unassembled WGS sequence"/>
</dbReference>
<dbReference type="EMBL" id="JAWCUD010000025">
    <property type="protein sequence ID" value="MDU0206413.1"/>
    <property type="molecule type" value="Genomic_DNA"/>
</dbReference>
<dbReference type="Gene3D" id="3.30.428.10">
    <property type="entry name" value="HIT-like"/>
    <property type="match status" value="1"/>
</dbReference>